<dbReference type="AlphaFoldDB" id="A0A174JR97"/>
<dbReference type="Proteomes" id="UP000095517">
    <property type="component" value="Unassembled WGS sequence"/>
</dbReference>
<organism evidence="1 2">
    <name type="scientific">Bacteroides finegoldii</name>
    <dbReference type="NCBI Taxonomy" id="338188"/>
    <lineage>
        <taxon>Bacteria</taxon>
        <taxon>Pseudomonadati</taxon>
        <taxon>Bacteroidota</taxon>
        <taxon>Bacteroidia</taxon>
        <taxon>Bacteroidales</taxon>
        <taxon>Bacteroidaceae</taxon>
        <taxon>Bacteroides</taxon>
    </lineage>
</organism>
<sequence>MENENYATREFPLRIETMCVRNPFNAHNPIYHPYHNTSNFVSVEEFYERYKKDNPSYELTKDYSSRKYAEYTDEMVFKSAIHILREENSGKPFKSLQEVEEILFSFNLWDDWDVLDCPRKIYYGIIKDKEIFRQLLNKYYWKPTPVINANPRYK</sequence>
<name>A0A174JR97_9BACE</name>
<accession>A0A174JR97</accession>
<evidence type="ECO:0000313" key="2">
    <source>
        <dbReference type="Proteomes" id="UP000095517"/>
    </source>
</evidence>
<protein>
    <submittedName>
        <fullName evidence="1">Uncharacterized protein</fullName>
    </submittedName>
</protein>
<reference evidence="1 2" key="1">
    <citation type="submission" date="2015-09" db="EMBL/GenBank/DDBJ databases">
        <authorList>
            <consortium name="Pathogen Informatics"/>
        </authorList>
    </citation>
    <scope>NUCLEOTIDE SEQUENCE [LARGE SCALE GENOMIC DNA]</scope>
    <source>
        <strain evidence="1 2">2789STDY5608840</strain>
    </source>
</reference>
<dbReference type="EMBL" id="CYZH01000023">
    <property type="protein sequence ID" value="CUP00327.1"/>
    <property type="molecule type" value="Genomic_DNA"/>
</dbReference>
<proteinExistence type="predicted"/>
<dbReference type="RefSeq" id="WP_055279698.1">
    <property type="nucleotide sequence ID" value="NZ_CABIXA010000023.1"/>
</dbReference>
<gene>
    <name evidence="1" type="ORF">ERS852397_03294</name>
</gene>
<evidence type="ECO:0000313" key="1">
    <source>
        <dbReference type="EMBL" id="CUP00327.1"/>
    </source>
</evidence>
<dbReference type="STRING" id="338188.ERS852397_03294"/>